<gene>
    <name evidence="1" type="ORF">NB037_06035</name>
</gene>
<accession>A0A9X2DXF1</accession>
<dbReference type="AlphaFoldDB" id="A0A9X2DXF1"/>
<dbReference type="EMBL" id="JAMRYM010000015">
    <property type="protein sequence ID" value="MCM6761976.1"/>
    <property type="molecule type" value="Genomic_DNA"/>
</dbReference>
<proteinExistence type="predicted"/>
<dbReference type="RefSeq" id="WP_251944385.1">
    <property type="nucleotide sequence ID" value="NZ_JAMRYM010000015.1"/>
</dbReference>
<dbReference type="Proteomes" id="UP001155240">
    <property type="component" value="Unassembled WGS sequence"/>
</dbReference>
<evidence type="ECO:0000313" key="1">
    <source>
        <dbReference type="EMBL" id="MCM6761976.1"/>
    </source>
</evidence>
<name>A0A9X2DXF1_9MICO</name>
<organism evidence="1 2">
    <name type="scientific">Rathayibacter rubneri</name>
    <dbReference type="NCBI Taxonomy" id="2950106"/>
    <lineage>
        <taxon>Bacteria</taxon>
        <taxon>Bacillati</taxon>
        <taxon>Actinomycetota</taxon>
        <taxon>Actinomycetes</taxon>
        <taxon>Micrococcales</taxon>
        <taxon>Microbacteriaceae</taxon>
        <taxon>Rathayibacter</taxon>
    </lineage>
</organism>
<keyword evidence="2" id="KW-1185">Reference proteome</keyword>
<comment type="caution">
    <text evidence="1">The sequence shown here is derived from an EMBL/GenBank/DDBJ whole genome shotgun (WGS) entry which is preliminary data.</text>
</comment>
<evidence type="ECO:0000313" key="2">
    <source>
        <dbReference type="Proteomes" id="UP001155240"/>
    </source>
</evidence>
<reference evidence="1" key="1">
    <citation type="submission" date="2022-06" db="EMBL/GenBank/DDBJ databases">
        <title>Whole genome shotgun sequencing (WGS) of Rathayibacter sp. ZW T2_19, isolated from stored onions (Allium cepa).</title>
        <authorList>
            <person name="Stoll D.A."/>
            <person name="Huch M."/>
        </authorList>
    </citation>
    <scope>NUCLEOTIDE SEQUENCE</scope>
    <source>
        <strain evidence="1">ZW T2_19</strain>
    </source>
</reference>
<protein>
    <submittedName>
        <fullName evidence="1">Uncharacterized protein</fullName>
    </submittedName>
</protein>
<sequence>MTGPVQSQDEGDDDFRAVEDELELVPRGPLGRKDETVRMLEEQSGDGVVDTVTVTSAIALIRSDDEHEHLLRQGSRLDLPTSSPDA</sequence>